<proteinExistence type="inferred from homology"/>
<protein>
    <recommendedName>
        <fullName evidence="4">Bifunctional protein PyrR</fullName>
    </recommendedName>
    <domain>
        <recommendedName>
            <fullName evidence="4">Pyrimidine operon regulatory protein</fullName>
        </recommendedName>
    </domain>
    <domain>
        <recommendedName>
            <fullName evidence="4">Uracil phosphoribosyltransferase</fullName>
            <shortName evidence="4">UPRTase</shortName>
            <ecNumber evidence="4">2.4.2.9</ecNumber>
        </recommendedName>
    </domain>
</protein>
<keyword evidence="4 7" id="KW-0808">Transferase</keyword>
<comment type="similarity">
    <text evidence="1 4">Belongs to the purine/pyrimidine phosphoribosyltransferase family. PyrR subfamily.</text>
</comment>
<reference evidence="7 8" key="1">
    <citation type="submission" date="2024-06" db="EMBL/GenBank/DDBJ databases">
        <title>The Natural Products Discovery Center: Release of the First 8490 Sequenced Strains for Exploring Actinobacteria Biosynthetic Diversity.</title>
        <authorList>
            <person name="Kalkreuter E."/>
            <person name="Kautsar S.A."/>
            <person name="Yang D."/>
            <person name="Bader C.D."/>
            <person name="Teijaro C.N."/>
            <person name="Fluegel L."/>
            <person name="Davis C.M."/>
            <person name="Simpson J.R."/>
            <person name="Lauterbach L."/>
            <person name="Steele A.D."/>
            <person name="Gui C."/>
            <person name="Meng S."/>
            <person name="Li G."/>
            <person name="Viehrig K."/>
            <person name="Ye F."/>
            <person name="Su P."/>
            <person name="Kiefer A.F."/>
            <person name="Nichols A."/>
            <person name="Cepeda A.J."/>
            <person name="Yan W."/>
            <person name="Fan B."/>
            <person name="Jiang Y."/>
            <person name="Adhikari A."/>
            <person name="Zheng C.-J."/>
            <person name="Schuster L."/>
            <person name="Cowan T.M."/>
            <person name="Smanski M.J."/>
            <person name="Chevrette M.G."/>
            <person name="De Carvalho L.P.S."/>
            <person name="Shen B."/>
        </authorList>
    </citation>
    <scope>NUCLEOTIDE SEQUENCE [LARGE SCALE GENOMIC DNA]</scope>
    <source>
        <strain evidence="7 8">NPDC050403</strain>
    </source>
</reference>
<keyword evidence="2 4" id="KW-0805">Transcription regulation</keyword>
<evidence type="ECO:0000259" key="6">
    <source>
        <dbReference type="Pfam" id="PF00156"/>
    </source>
</evidence>
<keyword evidence="3 4" id="KW-0804">Transcription</keyword>
<accession>A0ABV3FNW5</accession>
<dbReference type="SUPFAM" id="SSF53271">
    <property type="entry name" value="PRTase-like"/>
    <property type="match status" value="1"/>
</dbReference>
<evidence type="ECO:0000256" key="2">
    <source>
        <dbReference type="ARBA" id="ARBA00023015"/>
    </source>
</evidence>
<evidence type="ECO:0000256" key="1">
    <source>
        <dbReference type="ARBA" id="ARBA00005565"/>
    </source>
</evidence>
<evidence type="ECO:0000256" key="4">
    <source>
        <dbReference type="HAMAP-Rule" id="MF_01219"/>
    </source>
</evidence>
<feature type="region of interest" description="Disordered" evidence="5">
    <location>
        <begin position="1"/>
        <end position="20"/>
    </location>
</feature>
<dbReference type="Proteomes" id="UP001551695">
    <property type="component" value="Unassembled WGS sequence"/>
</dbReference>
<dbReference type="CDD" id="cd06223">
    <property type="entry name" value="PRTases_typeI"/>
    <property type="match status" value="1"/>
</dbReference>
<dbReference type="PANTHER" id="PTHR11608">
    <property type="entry name" value="BIFUNCTIONAL PROTEIN PYRR"/>
    <property type="match status" value="1"/>
</dbReference>
<name>A0ABV3FNW5_9NOCA</name>
<dbReference type="PANTHER" id="PTHR11608:SF0">
    <property type="entry name" value="BIFUNCTIONAL PROTEIN PYRR"/>
    <property type="match status" value="1"/>
</dbReference>
<dbReference type="Pfam" id="PF00156">
    <property type="entry name" value="Pribosyltran"/>
    <property type="match status" value="1"/>
</dbReference>
<dbReference type="NCBIfam" id="NF003549">
    <property type="entry name" value="PRK05205.1-5"/>
    <property type="match status" value="1"/>
</dbReference>
<comment type="function">
    <text evidence="4">Regulates the transcription of the pyrimidine nucleotide (pyr) operon in response to exogenous pyrimidines.</text>
</comment>
<dbReference type="HAMAP" id="MF_01219">
    <property type="entry name" value="PyrR"/>
    <property type="match status" value="1"/>
</dbReference>
<evidence type="ECO:0000313" key="7">
    <source>
        <dbReference type="EMBL" id="MEV0707121.1"/>
    </source>
</evidence>
<dbReference type="RefSeq" id="WP_109526870.1">
    <property type="nucleotide sequence ID" value="NZ_JBEXKW010000097.1"/>
</dbReference>
<dbReference type="GO" id="GO:0004845">
    <property type="term" value="F:uracil phosphoribosyltransferase activity"/>
    <property type="evidence" value="ECO:0007669"/>
    <property type="project" value="UniProtKB-EC"/>
</dbReference>
<feature type="domain" description="Phosphoribosyltransferase" evidence="6">
    <location>
        <begin position="37"/>
        <end position="178"/>
    </location>
</feature>
<gene>
    <name evidence="4 7" type="primary">pyrR</name>
    <name evidence="7" type="ORF">AB0I48_06095</name>
</gene>
<dbReference type="InterPro" id="IPR050137">
    <property type="entry name" value="PyrR_bifunctional"/>
</dbReference>
<dbReference type="EMBL" id="JBFAKC010000002">
    <property type="protein sequence ID" value="MEV0707121.1"/>
    <property type="molecule type" value="Genomic_DNA"/>
</dbReference>
<comment type="caution">
    <text evidence="7">The sequence shown here is derived from an EMBL/GenBank/DDBJ whole genome shotgun (WGS) entry which is preliminary data.</text>
</comment>
<evidence type="ECO:0000256" key="5">
    <source>
        <dbReference type="SAM" id="MobiDB-lite"/>
    </source>
</evidence>
<dbReference type="NCBIfam" id="NF003547">
    <property type="entry name" value="PRK05205.1-3"/>
    <property type="match status" value="1"/>
</dbReference>
<keyword evidence="8" id="KW-1185">Reference proteome</keyword>
<feature type="short sequence motif" description="PRPP-binding" evidence="4">
    <location>
        <begin position="129"/>
        <end position="141"/>
    </location>
</feature>
<comment type="catalytic activity">
    <reaction evidence="4">
        <text>UMP + diphosphate = 5-phospho-alpha-D-ribose 1-diphosphate + uracil</text>
        <dbReference type="Rhea" id="RHEA:13017"/>
        <dbReference type="ChEBI" id="CHEBI:17568"/>
        <dbReference type="ChEBI" id="CHEBI:33019"/>
        <dbReference type="ChEBI" id="CHEBI:57865"/>
        <dbReference type="ChEBI" id="CHEBI:58017"/>
        <dbReference type="EC" id="2.4.2.9"/>
    </reaction>
</comment>
<dbReference type="EC" id="2.4.2.9" evidence="4"/>
<sequence length="211" mass="22906">MAVPGDRVAKSGGAEVSQRHAPEWVQAGRELLSASDVSRTIARIAHQIIEKTALDSGETGAARVVLIGIPTRGTTLAARLTEKIEEFSGVRPALGSLDITLYRDDLRSRPHRPLERTSVPDGGIEDALVVLVDDVLFSGRTVRSALDGLRDLGRPRAVQLAVLIDRGHRELPIRADFVGKNVPTSRSEDIAVLLTEHDGRDGVYLRQEEAQ</sequence>
<organism evidence="7 8">
    <name type="scientific">Nocardia aurea</name>
    <dbReference type="NCBI Taxonomy" id="2144174"/>
    <lineage>
        <taxon>Bacteria</taxon>
        <taxon>Bacillati</taxon>
        <taxon>Actinomycetota</taxon>
        <taxon>Actinomycetes</taxon>
        <taxon>Mycobacteriales</taxon>
        <taxon>Nocardiaceae</taxon>
        <taxon>Nocardia</taxon>
    </lineage>
</organism>
<evidence type="ECO:0000256" key="3">
    <source>
        <dbReference type="ARBA" id="ARBA00023163"/>
    </source>
</evidence>
<dbReference type="Gene3D" id="3.40.50.2020">
    <property type="match status" value="1"/>
</dbReference>
<keyword evidence="4 7" id="KW-0328">Glycosyltransferase</keyword>
<comment type="function">
    <text evidence="4">Also displays a weak uracil phosphoribosyltransferase activity which is not physiologically significant.</text>
</comment>
<dbReference type="InterPro" id="IPR023050">
    <property type="entry name" value="PyrR"/>
</dbReference>
<evidence type="ECO:0000313" key="8">
    <source>
        <dbReference type="Proteomes" id="UP001551695"/>
    </source>
</evidence>
<dbReference type="InterPro" id="IPR000836">
    <property type="entry name" value="PRTase_dom"/>
</dbReference>
<dbReference type="InterPro" id="IPR029057">
    <property type="entry name" value="PRTase-like"/>
</dbReference>